<dbReference type="Gene3D" id="2.130.10.10">
    <property type="entry name" value="YVTN repeat-like/Quinoprotein amine dehydrogenase"/>
    <property type="match status" value="1"/>
</dbReference>
<feature type="compositionally biased region" description="Basic and acidic residues" evidence="1">
    <location>
        <begin position="1"/>
        <end position="22"/>
    </location>
</feature>
<feature type="region of interest" description="Disordered" evidence="1">
    <location>
        <begin position="1"/>
        <end position="24"/>
    </location>
</feature>
<evidence type="ECO:0000313" key="4">
    <source>
        <dbReference type="Proteomes" id="UP000275865"/>
    </source>
</evidence>
<protein>
    <recommendedName>
        <fullName evidence="2">Pyrrolo-quinoline quinone repeat domain-containing protein</fullName>
    </recommendedName>
</protein>
<sequence length="436" mass="46927">MSERVIDLGELRHERDPEELPRPPRSVGRPLRVALVFLVVLATVVSAAPLPRREMVALPAALGAEARIADDLYLVVEPTGLNGSQRRLDAYRLPGGELLWQVPLPVQGRYWGMSMQDGMLLIAGYEATAGDPPGTVTIALDPATGKFRWQQPGSPLPVSGGGLLLETGDEEQGRTLRVVDSCCGRVRWQAQTPGGQFTFRATESGIDRLVQSTADGRVEVRDASTGAVRAEADLWNPTDRRETGAPTDGPEFGVQVIGDLLLTLAGRPATVTAYDLDGLRRRWRTELGEAFYASECGPVLCFQGRSEELQAIDPATGRRLWTGRGWIAWSSRDGLVATRANSGGAMQLDVLDPVTGAVRGELGRWEMVPPSGLDGPVIGIRPQPGGGLLVAELNLTTGTARPLDVLREATGECQSIGYQLACRKPTGGYGLWQLRP</sequence>
<comment type="caution">
    <text evidence="3">The sequence shown here is derived from an EMBL/GenBank/DDBJ whole genome shotgun (WGS) entry which is preliminary data.</text>
</comment>
<dbReference type="RefSeq" id="WP_147434744.1">
    <property type="nucleotide sequence ID" value="NZ_RAZT01000021.1"/>
</dbReference>
<organism evidence="3 4">
    <name type="scientific">Micromonospora musae</name>
    <dbReference type="NCBI Taxonomy" id="1894970"/>
    <lineage>
        <taxon>Bacteria</taxon>
        <taxon>Bacillati</taxon>
        <taxon>Actinomycetota</taxon>
        <taxon>Actinomycetes</taxon>
        <taxon>Micromonosporales</taxon>
        <taxon>Micromonosporaceae</taxon>
        <taxon>Micromonospora</taxon>
    </lineage>
</organism>
<dbReference type="AlphaFoldDB" id="A0A3A9Y428"/>
<evidence type="ECO:0000256" key="1">
    <source>
        <dbReference type="SAM" id="MobiDB-lite"/>
    </source>
</evidence>
<name>A0A3A9Y428_9ACTN</name>
<dbReference type="InterPro" id="IPR015943">
    <property type="entry name" value="WD40/YVTN_repeat-like_dom_sf"/>
</dbReference>
<dbReference type="InterPro" id="IPR011047">
    <property type="entry name" value="Quinoprotein_ADH-like_sf"/>
</dbReference>
<feature type="domain" description="Pyrrolo-quinoline quinone repeat" evidence="2">
    <location>
        <begin position="87"/>
        <end position="322"/>
    </location>
</feature>
<evidence type="ECO:0000259" key="2">
    <source>
        <dbReference type="Pfam" id="PF13360"/>
    </source>
</evidence>
<accession>A0A3A9Y428</accession>
<dbReference type="Pfam" id="PF13360">
    <property type="entry name" value="PQQ_2"/>
    <property type="match status" value="1"/>
</dbReference>
<dbReference type="Proteomes" id="UP000275865">
    <property type="component" value="Unassembled WGS sequence"/>
</dbReference>
<proteinExistence type="predicted"/>
<reference evidence="3 4" key="1">
    <citation type="submission" date="2018-09" db="EMBL/GenBank/DDBJ databases">
        <title>Micromonospora sp. nov. MS1-9, isolated from a root of Musa sp.</title>
        <authorList>
            <person name="Kuncharoen N."/>
            <person name="Kudo T."/>
            <person name="Ohkuma M."/>
            <person name="Yuki M."/>
            <person name="Tanasupawat S."/>
        </authorList>
    </citation>
    <scope>NUCLEOTIDE SEQUENCE [LARGE SCALE GENOMIC DNA]</scope>
    <source>
        <strain evidence="3 4">MS1-9</strain>
    </source>
</reference>
<evidence type="ECO:0000313" key="3">
    <source>
        <dbReference type="EMBL" id="RKN26297.1"/>
    </source>
</evidence>
<dbReference type="InterPro" id="IPR002372">
    <property type="entry name" value="PQQ_rpt_dom"/>
</dbReference>
<dbReference type="SUPFAM" id="SSF50998">
    <property type="entry name" value="Quinoprotein alcohol dehydrogenase-like"/>
    <property type="match status" value="1"/>
</dbReference>
<dbReference type="EMBL" id="RAZT01000021">
    <property type="protein sequence ID" value="RKN26297.1"/>
    <property type="molecule type" value="Genomic_DNA"/>
</dbReference>
<gene>
    <name evidence="3" type="ORF">D7044_30070</name>
</gene>